<dbReference type="Proteomes" id="UP000034364">
    <property type="component" value="Unassembled WGS sequence"/>
</dbReference>
<keyword evidence="1" id="KW-0732">Signal</keyword>
<protein>
    <submittedName>
        <fullName evidence="2">Uncharacterized protein</fullName>
    </submittedName>
</protein>
<gene>
    <name evidence="2" type="ORF">UX87_C0007G0067</name>
</gene>
<dbReference type="AlphaFoldDB" id="A0A0G1S4X5"/>
<accession>A0A0G1S4X5</accession>
<dbReference type="EMBL" id="LCNV01000007">
    <property type="protein sequence ID" value="KKU64559.1"/>
    <property type="molecule type" value="Genomic_DNA"/>
</dbReference>
<reference evidence="2 3" key="1">
    <citation type="journal article" date="2015" name="Nature">
        <title>rRNA introns, odd ribosomes, and small enigmatic genomes across a large radiation of phyla.</title>
        <authorList>
            <person name="Brown C.T."/>
            <person name="Hug L.A."/>
            <person name="Thomas B.C."/>
            <person name="Sharon I."/>
            <person name="Castelle C.J."/>
            <person name="Singh A."/>
            <person name="Wilkins M.J."/>
            <person name="Williams K.H."/>
            <person name="Banfield J.F."/>
        </authorList>
    </citation>
    <scope>NUCLEOTIDE SEQUENCE [LARGE SCALE GENOMIC DNA]</scope>
</reference>
<organism evidence="2 3">
    <name type="scientific">Candidatus Amesbacteria bacterium GW2011_GWA1_47_16</name>
    <dbReference type="NCBI Taxonomy" id="1618353"/>
    <lineage>
        <taxon>Bacteria</taxon>
        <taxon>Candidatus Amesiibacteriota</taxon>
    </lineage>
</organism>
<comment type="caution">
    <text evidence="2">The sequence shown here is derived from an EMBL/GenBank/DDBJ whole genome shotgun (WGS) entry which is preliminary data.</text>
</comment>
<feature type="chain" id="PRO_5002539508" evidence="1">
    <location>
        <begin position="29"/>
        <end position="207"/>
    </location>
</feature>
<name>A0A0G1S4X5_9BACT</name>
<evidence type="ECO:0000313" key="3">
    <source>
        <dbReference type="Proteomes" id="UP000034364"/>
    </source>
</evidence>
<evidence type="ECO:0000313" key="2">
    <source>
        <dbReference type="EMBL" id="KKU64559.1"/>
    </source>
</evidence>
<sequence length="207" mass="20688">MKQLIIRISGGLATAGMLTVFMATNAYAAEISNNGAGSTNTIVETQTTQTQVQQSNQQEVQTIAIVVANTGFNDTNGNTVGNGGAVGSSTGPATAEASVKVRGGSNIAVLPDPCGCPTGDNLISNNGAGSTNAIVSTTTKGTNVQQQNQQSVWTLAVVAANSGGNDTNYNTVGDGGSVHSSTGAAHARFKTKVKGGSNLLLTSSISP</sequence>
<evidence type="ECO:0000256" key="1">
    <source>
        <dbReference type="SAM" id="SignalP"/>
    </source>
</evidence>
<feature type="signal peptide" evidence="1">
    <location>
        <begin position="1"/>
        <end position="28"/>
    </location>
</feature>
<proteinExistence type="predicted"/>